<accession>A0ABP1G4M8</accession>
<keyword evidence="2" id="KW-1185">Reference proteome</keyword>
<dbReference type="EMBL" id="CAXHTA020000016">
    <property type="protein sequence ID" value="CAL5226717.1"/>
    <property type="molecule type" value="Genomic_DNA"/>
</dbReference>
<sequence length="126" mass="13814">MGDIIYDNNLKPTVDKISNLGDLSAALTTEWPSNHPDGRYLSGNIPGGRVTFKILNPAMHDKVELAEVGQNNRLLGDIENDGIFGILLSPWEPVVDDEARAGEKHATVTIRTRFELFGDRGSLQVS</sequence>
<dbReference type="Proteomes" id="UP001497392">
    <property type="component" value="Unassembled WGS sequence"/>
</dbReference>
<reference evidence="1 2" key="1">
    <citation type="submission" date="2024-06" db="EMBL/GenBank/DDBJ databases">
        <authorList>
            <person name="Kraege A."/>
            <person name="Thomma B."/>
        </authorList>
    </citation>
    <scope>NUCLEOTIDE SEQUENCE [LARGE SCALE GENOMIC DNA]</scope>
</reference>
<gene>
    <name evidence="1" type="primary">g9569</name>
    <name evidence="1" type="ORF">VP750_LOCUS8623</name>
</gene>
<comment type="caution">
    <text evidence="1">The sequence shown here is derived from an EMBL/GenBank/DDBJ whole genome shotgun (WGS) entry which is preliminary data.</text>
</comment>
<protein>
    <submittedName>
        <fullName evidence="1">G9569 protein</fullName>
    </submittedName>
</protein>
<evidence type="ECO:0000313" key="2">
    <source>
        <dbReference type="Proteomes" id="UP001497392"/>
    </source>
</evidence>
<evidence type="ECO:0000313" key="1">
    <source>
        <dbReference type="EMBL" id="CAL5226717.1"/>
    </source>
</evidence>
<name>A0ABP1G4M8_9CHLO</name>
<organism evidence="1 2">
    <name type="scientific">Coccomyxa viridis</name>
    <dbReference type="NCBI Taxonomy" id="1274662"/>
    <lineage>
        <taxon>Eukaryota</taxon>
        <taxon>Viridiplantae</taxon>
        <taxon>Chlorophyta</taxon>
        <taxon>core chlorophytes</taxon>
        <taxon>Trebouxiophyceae</taxon>
        <taxon>Trebouxiophyceae incertae sedis</taxon>
        <taxon>Coccomyxaceae</taxon>
        <taxon>Coccomyxa</taxon>
    </lineage>
</organism>
<proteinExistence type="predicted"/>